<evidence type="ECO:0000313" key="2">
    <source>
        <dbReference type="EMBL" id="PLS31473.1"/>
    </source>
</evidence>
<dbReference type="InterPro" id="IPR039422">
    <property type="entry name" value="MarR/SlyA-like"/>
</dbReference>
<reference evidence="2 3" key="1">
    <citation type="submission" date="2017-07" db="EMBL/GenBank/DDBJ databases">
        <title>Bifidobacterium novel species.</title>
        <authorList>
            <person name="Lugli G.A."/>
            <person name="Milani C."/>
            <person name="Duranti S."/>
            <person name="Mangifesta M."/>
        </authorList>
    </citation>
    <scope>NUCLEOTIDE SEQUENCE [LARGE SCALE GENOMIC DNA]</scope>
    <source>
        <strain evidence="3">Uis1B</strain>
    </source>
</reference>
<dbReference type="Proteomes" id="UP000235050">
    <property type="component" value="Unassembled WGS sequence"/>
</dbReference>
<feature type="domain" description="HTH marR-type" evidence="1">
    <location>
        <begin position="31"/>
        <end position="165"/>
    </location>
</feature>
<sequence length="169" mass="18101">MNDVSIEDKANIGTTDAAAADIPAMADISAMNGPLVLMRHIVDAHARDTNSLLRPLGITVGMAGALAAIEESPEGHISIKQLERMRHTSQPVTLGMVGRLEKRGLVQTYVDPNDARAKIVAITTAGRHVLSGARFAMMQGTKNLLSRLNAEERAELGRLLRKISDGAEL</sequence>
<comment type="caution">
    <text evidence="2">The sequence shown here is derived from an EMBL/GenBank/DDBJ whole genome shotgun (WGS) entry which is preliminary data.</text>
</comment>
<evidence type="ECO:0000259" key="1">
    <source>
        <dbReference type="PROSITE" id="PS50995"/>
    </source>
</evidence>
<accession>A0A2N5JB84</accession>
<dbReference type="PROSITE" id="PS50995">
    <property type="entry name" value="HTH_MARR_2"/>
    <property type="match status" value="1"/>
</dbReference>
<proteinExistence type="predicted"/>
<dbReference type="OrthoDB" id="8635520at2"/>
<dbReference type="GO" id="GO:0003700">
    <property type="term" value="F:DNA-binding transcription factor activity"/>
    <property type="evidence" value="ECO:0007669"/>
    <property type="project" value="InterPro"/>
</dbReference>
<protein>
    <submittedName>
        <fullName evidence="2">MarR family transcriptional regulator</fullName>
    </submittedName>
</protein>
<dbReference type="AlphaFoldDB" id="A0A2N5JB84"/>
<dbReference type="SUPFAM" id="SSF46785">
    <property type="entry name" value="Winged helix' DNA-binding domain"/>
    <property type="match status" value="1"/>
</dbReference>
<dbReference type="InterPro" id="IPR036388">
    <property type="entry name" value="WH-like_DNA-bd_sf"/>
</dbReference>
<keyword evidence="3" id="KW-1185">Reference proteome</keyword>
<dbReference type="PRINTS" id="PR00598">
    <property type="entry name" value="HTHMARR"/>
</dbReference>
<gene>
    <name evidence="2" type="ORF">Uis1B_0680</name>
</gene>
<name>A0A2N5JB84_9BIFI</name>
<dbReference type="Gene3D" id="1.10.10.10">
    <property type="entry name" value="Winged helix-like DNA-binding domain superfamily/Winged helix DNA-binding domain"/>
    <property type="match status" value="1"/>
</dbReference>
<organism evidence="2 3">
    <name type="scientific">Bifidobacterium margollesii</name>
    <dbReference type="NCBI Taxonomy" id="2020964"/>
    <lineage>
        <taxon>Bacteria</taxon>
        <taxon>Bacillati</taxon>
        <taxon>Actinomycetota</taxon>
        <taxon>Actinomycetes</taxon>
        <taxon>Bifidobacteriales</taxon>
        <taxon>Bifidobacteriaceae</taxon>
        <taxon>Bifidobacterium</taxon>
    </lineage>
</organism>
<dbReference type="EMBL" id="NMWU01000010">
    <property type="protein sequence ID" value="PLS31473.1"/>
    <property type="molecule type" value="Genomic_DNA"/>
</dbReference>
<dbReference type="SMART" id="SM00347">
    <property type="entry name" value="HTH_MARR"/>
    <property type="match status" value="1"/>
</dbReference>
<dbReference type="InterPro" id="IPR036390">
    <property type="entry name" value="WH_DNA-bd_sf"/>
</dbReference>
<dbReference type="InterPro" id="IPR000835">
    <property type="entry name" value="HTH_MarR-typ"/>
</dbReference>
<dbReference type="PANTHER" id="PTHR33164">
    <property type="entry name" value="TRANSCRIPTIONAL REGULATOR, MARR FAMILY"/>
    <property type="match status" value="1"/>
</dbReference>
<dbReference type="PANTHER" id="PTHR33164:SF99">
    <property type="entry name" value="MARR FAMILY REGULATORY PROTEIN"/>
    <property type="match status" value="1"/>
</dbReference>
<evidence type="ECO:0000313" key="3">
    <source>
        <dbReference type="Proteomes" id="UP000235050"/>
    </source>
</evidence>
<dbReference type="RefSeq" id="WP_101615628.1">
    <property type="nucleotide sequence ID" value="NZ_NMWU01000010.1"/>
</dbReference>
<dbReference type="Pfam" id="PF12802">
    <property type="entry name" value="MarR_2"/>
    <property type="match status" value="1"/>
</dbReference>
<dbReference type="GO" id="GO:0006950">
    <property type="term" value="P:response to stress"/>
    <property type="evidence" value="ECO:0007669"/>
    <property type="project" value="TreeGrafter"/>
</dbReference>